<proteinExistence type="predicted"/>
<organism evidence="2 3">
    <name type="scientific">[Myrmecia] bisecta</name>
    <dbReference type="NCBI Taxonomy" id="41462"/>
    <lineage>
        <taxon>Eukaryota</taxon>
        <taxon>Viridiplantae</taxon>
        <taxon>Chlorophyta</taxon>
        <taxon>core chlorophytes</taxon>
        <taxon>Trebouxiophyceae</taxon>
        <taxon>Trebouxiales</taxon>
        <taxon>Trebouxiaceae</taxon>
        <taxon>Myrmecia</taxon>
    </lineage>
</organism>
<sequence>MRFLSSQDGTQLHANLLVFGPQSTGKTAVVRDVLKEGQVPFAYASCIEHDTPQGLLRSIFRQLKGRKRKADGHAAQVKVDSLEDFMVQIPGIAPSHVVAGGHAPVPQPTRFVIVDHAHHMADVDALATLLRMRELTGANVSVILIAHQDWASNIFQHDTLKMVRPLRVFFPAYKEEELVKILATGKPADAEFELYMRFLRTLMPHAMRVSRRVEAMAAEAARMWAVYLQPVTAGRVQASQGTQLWKLFMEHLRAETQAGQRQAGLAPSTDAAGPPGIALDFEVPYLSKFLLLAAYVASRNDKKLDRRMFDAGATSGRRRGAMAADKQAEAAKEAALKGTGSFPLARLLAIFGSLLEQQAEEVNFDTTAPREQQAVDVYMQISSLVALRLLSQVSGDPLEDAKYKCNISDDLAKRIARNVKLDLGPYLLYA</sequence>
<dbReference type="PANTHER" id="PTHR12705:SF0">
    <property type="entry name" value="ORIGIN RECOGNITION COMPLEX SUBUNIT 5"/>
    <property type="match status" value="1"/>
</dbReference>
<dbReference type="InterPro" id="IPR027417">
    <property type="entry name" value="P-loop_NTPase"/>
</dbReference>
<dbReference type="GO" id="GO:0003688">
    <property type="term" value="F:DNA replication origin binding"/>
    <property type="evidence" value="ECO:0007669"/>
    <property type="project" value="TreeGrafter"/>
</dbReference>
<dbReference type="GO" id="GO:0006270">
    <property type="term" value="P:DNA replication initiation"/>
    <property type="evidence" value="ECO:0007669"/>
    <property type="project" value="TreeGrafter"/>
</dbReference>
<dbReference type="InterPro" id="IPR049945">
    <property type="entry name" value="AAA_22"/>
</dbReference>
<dbReference type="Gene3D" id="3.40.50.300">
    <property type="entry name" value="P-loop containing nucleotide triphosphate hydrolases"/>
    <property type="match status" value="1"/>
</dbReference>
<dbReference type="GO" id="GO:0016887">
    <property type="term" value="F:ATP hydrolysis activity"/>
    <property type="evidence" value="ECO:0007669"/>
    <property type="project" value="InterPro"/>
</dbReference>
<dbReference type="GO" id="GO:0005664">
    <property type="term" value="C:nuclear origin of replication recognition complex"/>
    <property type="evidence" value="ECO:0007669"/>
    <property type="project" value="TreeGrafter"/>
</dbReference>
<gene>
    <name evidence="2" type="ORF">WJX72_009173</name>
</gene>
<dbReference type="InterPro" id="IPR020796">
    <property type="entry name" value="ORC5"/>
</dbReference>
<accession>A0AAW1QSN9</accession>
<dbReference type="InterPro" id="IPR047088">
    <property type="entry name" value="ORC5_C"/>
</dbReference>
<dbReference type="AlphaFoldDB" id="A0AAW1QSN9"/>
<dbReference type="SUPFAM" id="SSF52540">
    <property type="entry name" value="P-loop containing nucleoside triphosphate hydrolases"/>
    <property type="match status" value="1"/>
</dbReference>
<feature type="domain" description="AAA+ ATPase" evidence="1">
    <location>
        <begin position="12"/>
        <end position="174"/>
    </location>
</feature>
<evidence type="ECO:0000313" key="2">
    <source>
        <dbReference type="EMBL" id="KAK9824285.1"/>
    </source>
</evidence>
<dbReference type="EMBL" id="JALJOR010000002">
    <property type="protein sequence ID" value="KAK9824285.1"/>
    <property type="molecule type" value="Genomic_DNA"/>
</dbReference>
<dbReference type="Pfam" id="PF14630">
    <property type="entry name" value="ORC5_C"/>
    <property type="match status" value="1"/>
</dbReference>
<dbReference type="Pfam" id="PF13401">
    <property type="entry name" value="AAA_22"/>
    <property type="match status" value="1"/>
</dbReference>
<protein>
    <recommendedName>
        <fullName evidence="1">AAA+ ATPase domain-containing protein</fullName>
    </recommendedName>
</protein>
<evidence type="ECO:0000313" key="3">
    <source>
        <dbReference type="Proteomes" id="UP001489004"/>
    </source>
</evidence>
<keyword evidence="3" id="KW-1185">Reference proteome</keyword>
<reference evidence="2 3" key="1">
    <citation type="journal article" date="2024" name="Nat. Commun.">
        <title>Phylogenomics reveals the evolutionary origins of lichenization in chlorophyte algae.</title>
        <authorList>
            <person name="Puginier C."/>
            <person name="Libourel C."/>
            <person name="Otte J."/>
            <person name="Skaloud P."/>
            <person name="Haon M."/>
            <person name="Grisel S."/>
            <person name="Petersen M."/>
            <person name="Berrin J.G."/>
            <person name="Delaux P.M."/>
            <person name="Dal Grande F."/>
            <person name="Keller J."/>
        </authorList>
    </citation>
    <scope>NUCLEOTIDE SEQUENCE [LARGE SCALE GENOMIC DNA]</scope>
    <source>
        <strain evidence="2 3">SAG 2043</strain>
    </source>
</reference>
<evidence type="ECO:0000259" key="1">
    <source>
        <dbReference type="SMART" id="SM00382"/>
    </source>
</evidence>
<dbReference type="PANTHER" id="PTHR12705">
    <property type="entry name" value="ORIGIN RECOGNITION COMPLEX SUBUNIT 5"/>
    <property type="match status" value="1"/>
</dbReference>
<comment type="caution">
    <text evidence="2">The sequence shown here is derived from an EMBL/GenBank/DDBJ whole genome shotgun (WGS) entry which is preliminary data.</text>
</comment>
<name>A0AAW1QSN9_9CHLO</name>
<dbReference type="SMART" id="SM00382">
    <property type="entry name" value="AAA"/>
    <property type="match status" value="1"/>
</dbReference>
<dbReference type="Proteomes" id="UP001489004">
    <property type="component" value="Unassembled WGS sequence"/>
</dbReference>
<dbReference type="InterPro" id="IPR003593">
    <property type="entry name" value="AAA+_ATPase"/>
</dbReference>